<evidence type="ECO:0000313" key="2">
    <source>
        <dbReference type="Proteomes" id="UP000053820"/>
    </source>
</evidence>
<dbReference type="Proteomes" id="UP000053820">
    <property type="component" value="Unassembled WGS sequence"/>
</dbReference>
<proteinExistence type="predicted"/>
<keyword evidence="2" id="KW-1185">Reference proteome</keyword>
<name>A0A0C9V4E0_9AGAM</name>
<accession>A0A0C9V4E0</accession>
<dbReference type="HOGENOM" id="CLU_1510819_0_0_1"/>
<evidence type="ECO:0000313" key="1">
    <source>
        <dbReference type="EMBL" id="KIJ60319.1"/>
    </source>
</evidence>
<protein>
    <submittedName>
        <fullName evidence="1">Uncharacterized protein</fullName>
    </submittedName>
</protein>
<reference evidence="1 2" key="1">
    <citation type="submission" date="2014-04" db="EMBL/GenBank/DDBJ databases">
        <title>Evolutionary Origins and Diversification of the Mycorrhizal Mutualists.</title>
        <authorList>
            <consortium name="DOE Joint Genome Institute"/>
            <consortium name="Mycorrhizal Genomics Consortium"/>
            <person name="Kohler A."/>
            <person name="Kuo A."/>
            <person name="Nagy L.G."/>
            <person name="Floudas D."/>
            <person name="Copeland A."/>
            <person name="Barry K.W."/>
            <person name="Cichocki N."/>
            <person name="Veneault-Fourrey C."/>
            <person name="LaButti K."/>
            <person name="Lindquist E.A."/>
            <person name="Lipzen A."/>
            <person name="Lundell T."/>
            <person name="Morin E."/>
            <person name="Murat C."/>
            <person name="Riley R."/>
            <person name="Ohm R."/>
            <person name="Sun H."/>
            <person name="Tunlid A."/>
            <person name="Henrissat B."/>
            <person name="Grigoriev I.V."/>
            <person name="Hibbett D.S."/>
            <person name="Martin F."/>
        </authorList>
    </citation>
    <scope>NUCLEOTIDE SEQUENCE [LARGE SCALE GENOMIC DNA]</scope>
    <source>
        <strain evidence="1 2">MD-312</strain>
    </source>
</reference>
<sequence length="178" mass="19803">MTLPGDLNTVPLEQHMERRVLPVQSGYRVTLTYNLYFASGAGQQPLCASHASGIYPGPELTFITEIEKETRNIIIDKSPNETSPRHLKIQQNPTTRSIRPFSQPRIIHKHILPAVVTDPTHPPTPYYPDSPVGSVQMRAWEELGVIPVVFHSGRERLLLMHGVQTAGALVLQLNGTTL</sequence>
<organism evidence="1 2">
    <name type="scientific">Hydnomerulius pinastri MD-312</name>
    <dbReference type="NCBI Taxonomy" id="994086"/>
    <lineage>
        <taxon>Eukaryota</taxon>
        <taxon>Fungi</taxon>
        <taxon>Dikarya</taxon>
        <taxon>Basidiomycota</taxon>
        <taxon>Agaricomycotina</taxon>
        <taxon>Agaricomycetes</taxon>
        <taxon>Agaricomycetidae</taxon>
        <taxon>Boletales</taxon>
        <taxon>Boletales incertae sedis</taxon>
        <taxon>Leucogyrophana</taxon>
    </lineage>
</organism>
<dbReference type="AlphaFoldDB" id="A0A0C9V4E0"/>
<gene>
    <name evidence="1" type="ORF">HYDPIDRAFT_170338</name>
</gene>
<dbReference type="EMBL" id="KN839874">
    <property type="protein sequence ID" value="KIJ60319.1"/>
    <property type="molecule type" value="Genomic_DNA"/>
</dbReference>